<evidence type="ECO:0000259" key="6">
    <source>
        <dbReference type="Pfam" id="PF13693"/>
    </source>
</evidence>
<dbReference type="GO" id="GO:0003677">
    <property type="term" value="F:DNA binding"/>
    <property type="evidence" value="ECO:0007669"/>
    <property type="project" value="UniProtKB-KW"/>
</dbReference>
<dbReference type="SUPFAM" id="SSF47413">
    <property type="entry name" value="lambda repressor-like DNA-binding domains"/>
    <property type="match status" value="1"/>
</dbReference>
<evidence type="ECO:0000256" key="5">
    <source>
        <dbReference type="SAM" id="MobiDB-lite"/>
    </source>
</evidence>
<evidence type="ECO:0000256" key="1">
    <source>
        <dbReference type="ARBA" id="ARBA00006157"/>
    </source>
</evidence>
<protein>
    <submittedName>
        <fullName evidence="7">Nucleotide excision repair protein</fullName>
    </submittedName>
</protein>
<comment type="similarity">
    <text evidence="1">Belongs to the ner transcriptional regulatory family.</text>
</comment>
<comment type="caution">
    <text evidence="7">The sequence shown here is derived from an EMBL/GenBank/DDBJ whole genome shotgun (WGS) entry which is preliminary data.</text>
</comment>
<proteinExistence type="inferred from homology"/>
<dbReference type="Proteomes" id="UP000244178">
    <property type="component" value="Unassembled WGS sequence"/>
</dbReference>
<keyword evidence="2" id="KW-0805">Transcription regulation</keyword>
<feature type="compositionally biased region" description="Polar residues" evidence="5">
    <location>
        <begin position="87"/>
        <end position="97"/>
    </location>
</feature>
<dbReference type="Gene3D" id="1.10.260.40">
    <property type="entry name" value="lambda repressor-like DNA-binding domains"/>
    <property type="match status" value="1"/>
</dbReference>
<dbReference type="AlphaFoldDB" id="A0A2T6GS10"/>
<accession>A0A2T6GS10</accession>
<keyword evidence="4" id="KW-0804">Transcription</keyword>
<evidence type="ECO:0000256" key="3">
    <source>
        <dbReference type="ARBA" id="ARBA00023125"/>
    </source>
</evidence>
<dbReference type="EMBL" id="PYJM01000001">
    <property type="protein sequence ID" value="PUA46949.1"/>
    <property type="molecule type" value="Genomic_DNA"/>
</dbReference>
<dbReference type="RefSeq" id="WP_108543280.1">
    <property type="nucleotide sequence ID" value="NZ_JBJDMX010000003.1"/>
</dbReference>
<gene>
    <name evidence="7" type="ORF">C5U62_02930</name>
</gene>
<feature type="domain" description="Ner winged helix-turn-helix DNA-binding" evidence="6">
    <location>
        <begin position="17"/>
        <end position="83"/>
    </location>
</feature>
<evidence type="ECO:0000313" key="7">
    <source>
        <dbReference type="EMBL" id="PUA46949.1"/>
    </source>
</evidence>
<sequence>MNKTEIPKDPTQRWEWIKYQLRTKGTSLARLARELNVSDTAVKNAKRTAYPRMERAIAKALGLKPIDLWPERWNANGNPFRARPTRSEQNATYSQEHNPAYDLRHRKTGTEG</sequence>
<name>A0A2T6GS10_9PSED</name>
<evidence type="ECO:0000313" key="8">
    <source>
        <dbReference type="Proteomes" id="UP000244178"/>
    </source>
</evidence>
<dbReference type="Pfam" id="PF13693">
    <property type="entry name" value="HTH_35"/>
    <property type="match status" value="1"/>
</dbReference>
<feature type="region of interest" description="Disordered" evidence="5">
    <location>
        <begin position="77"/>
        <end position="112"/>
    </location>
</feature>
<evidence type="ECO:0000256" key="4">
    <source>
        <dbReference type="ARBA" id="ARBA00023163"/>
    </source>
</evidence>
<keyword evidence="3" id="KW-0238">DNA-binding</keyword>
<dbReference type="InterPro" id="IPR010982">
    <property type="entry name" value="Lambda_DNA-bd_dom_sf"/>
</dbReference>
<organism evidence="7 8">
    <name type="scientific">Pseudomonas protegens</name>
    <dbReference type="NCBI Taxonomy" id="380021"/>
    <lineage>
        <taxon>Bacteria</taxon>
        <taxon>Pseudomonadati</taxon>
        <taxon>Pseudomonadota</taxon>
        <taxon>Gammaproteobacteria</taxon>
        <taxon>Pseudomonadales</taxon>
        <taxon>Pseudomonadaceae</taxon>
        <taxon>Pseudomonas</taxon>
    </lineage>
</organism>
<reference evidence="7 8" key="1">
    <citation type="submission" date="2018-03" db="EMBL/GenBank/DDBJ databases">
        <title>Draft genome sequence of the plant growth promoting rhizobacterium Pseudomonas protegens strain BNJ-SS-45 isolated from wheat (Triticum aestivum) rhizosphere.</title>
        <authorList>
            <person name="Bajpai A."/>
            <person name="Shende K."/>
            <person name="Meena N."/>
            <person name="Upadhyayula S.R."/>
            <person name="Suravajhala P."/>
            <person name="Medicherla K.M."/>
            <person name="Johri B.N."/>
        </authorList>
    </citation>
    <scope>NUCLEOTIDE SEQUENCE [LARGE SCALE GENOMIC DNA]</scope>
    <source>
        <strain evidence="7 8">BNJ-SS-45</strain>
    </source>
</reference>
<evidence type="ECO:0000256" key="2">
    <source>
        <dbReference type="ARBA" id="ARBA00023015"/>
    </source>
</evidence>
<dbReference type="InterPro" id="IPR038722">
    <property type="entry name" value="Ner_HTH_dom"/>
</dbReference>